<name>A0A392SW67_9FABA</name>
<organism evidence="2 3">
    <name type="scientific">Trifolium medium</name>
    <dbReference type="NCBI Taxonomy" id="97028"/>
    <lineage>
        <taxon>Eukaryota</taxon>
        <taxon>Viridiplantae</taxon>
        <taxon>Streptophyta</taxon>
        <taxon>Embryophyta</taxon>
        <taxon>Tracheophyta</taxon>
        <taxon>Spermatophyta</taxon>
        <taxon>Magnoliopsida</taxon>
        <taxon>eudicotyledons</taxon>
        <taxon>Gunneridae</taxon>
        <taxon>Pentapetalae</taxon>
        <taxon>rosids</taxon>
        <taxon>fabids</taxon>
        <taxon>Fabales</taxon>
        <taxon>Fabaceae</taxon>
        <taxon>Papilionoideae</taxon>
        <taxon>50 kb inversion clade</taxon>
        <taxon>NPAAA clade</taxon>
        <taxon>Hologalegina</taxon>
        <taxon>IRL clade</taxon>
        <taxon>Trifolieae</taxon>
        <taxon>Trifolium</taxon>
    </lineage>
</organism>
<dbReference type="EMBL" id="LXQA010456999">
    <property type="protein sequence ID" value="MCI53053.1"/>
    <property type="molecule type" value="Genomic_DNA"/>
</dbReference>
<feature type="region of interest" description="Disordered" evidence="1">
    <location>
        <begin position="30"/>
        <end position="62"/>
    </location>
</feature>
<proteinExistence type="predicted"/>
<feature type="compositionally biased region" description="Basic and acidic residues" evidence="1">
    <location>
        <begin position="35"/>
        <end position="46"/>
    </location>
</feature>
<sequence length="75" mass="8329">MRAAPPPEELTGKTNIYCAPHRPTLRVTQVTEETDSTKHLTARRADQPCASRKSQETSIHTAQGCAMRNVKLRNA</sequence>
<keyword evidence="3" id="KW-1185">Reference proteome</keyword>
<evidence type="ECO:0000256" key="1">
    <source>
        <dbReference type="SAM" id="MobiDB-lite"/>
    </source>
</evidence>
<protein>
    <submittedName>
        <fullName evidence="2">Uncharacterized protein</fullName>
    </submittedName>
</protein>
<evidence type="ECO:0000313" key="3">
    <source>
        <dbReference type="Proteomes" id="UP000265520"/>
    </source>
</evidence>
<evidence type="ECO:0000313" key="2">
    <source>
        <dbReference type="EMBL" id="MCI53053.1"/>
    </source>
</evidence>
<reference evidence="2 3" key="1">
    <citation type="journal article" date="2018" name="Front. Plant Sci.">
        <title>Red Clover (Trifolium pratense) and Zigzag Clover (T. medium) - A Picture of Genomic Similarities and Differences.</title>
        <authorList>
            <person name="Dluhosova J."/>
            <person name="Istvanek J."/>
            <person name="Nedelnik J."/>
            <person name="Repkova J."/>
        </authorList>
    </citation>
    <scope>NUCLEOTIDE SEQUENCE [LARGE SCALE GENOMIC DNA]</scope>
    <source>
        <strain evidence="3">cv. 10/8</strain>
        <tissue evidence="2">Leaf</tissue>
    </source>
</reference>
<accession>A0A392SW67</accession>
<comment type="caution">
    <text evidence="2">The sequence shown here is derived from an EMBL/GenBank/DDBJ whole genome shotgun (WGS) entry which is preliminary data.</text>
</comment>
<dbReference type="AlphaFoldDB" id="A0A392SW67"/>
<dbReference type="Proteomes" id="UP000265520">
    <property type="component" value="Unassembled WGS sequence"/>
</dbReference>